<dbReference type="RefSeq" id="WP_076378202.1">
    <property type="nucleotide sequence ID" value="NZ_AP017422.1"/>
</dbReference>
<dbReference type="STRING" id="477680.SAMN05421788_102448"/>
<name>A0A173MHF2_9BACT</name>
<keyword evidence="3" id="KW-0560">Oxidoreductase</keyword>
<keyword evidence="3" id="KW-0223">Dioxygenase</keyword>
<evidence type="ECO:0000313" key="3">
    <source>
        <dbReference type="EMBL" id="SIS97829.1"/>
    </source>
</evidence>
<evidence type="ECO:0000256" key="1">
    <source>
        <dbReference type="ARBA" id="ARBA00022723"/>
    </source>
</evidence>
<organism evidence="3 4">
    <name type="scientific">Filimonas lacunae</name>
    <dbReference type="NCBI Taxonomy" id="477680"/>
    <lineage>
        <taxon>Bacteria</taxon>
        <taxon>Pseudomonadati</taxon>
        <taxon>Bacteroidota</taxon>
        <taxon>Chitinophagia</taxon>
        <taxon>Chitinophagales</taxon>
        <taxon>Chitinophagaceae</taxon>
        <taxon>Filimonas</taxon>
    </lineage>
</organism>
<dbReference type="Proteomes" id="UP000186917">
    <property type="component" value="Unassembled WGS sequence"/>
</dbReference>
<dbReference type="GO" id="GO:0046872">
    <property type="term" value="F:metal ion binding"/>
    <property type="evidence" value="ECO:0007669"/>
    <property type="project" value="UniProtKB-KW"/>
</dbReference>
<evidence type="ECO:0000259" key="2">
    <source>
        <dbReference type="PROSITE" id="PS51819"/>
    </source>
</evidence>
<dbReference type="PANTHER" id="PTHR43048">
    <property type="entry name" value="METHYLMALONYL-COA EPIMERASE"/>
    <property type="match status" value="1"/>
</dbReference>
<keyword evidence="4" id="KW-1185">Reference proteome</keyword>
<accession>A0A173MHF2</accession>
<dbReference type="PROSITE" id="PS51819">
    <property type="entry name" value="VOC"/>
    <property type="match status" value="1"/>
</dbReference>
<dbReference type="SUPFAM" id="SSF54427">
    <property type="entry name" value="NTF2-like"/>
    <property type="match status" value="1"/>
</dbReference>
<reference evidence="4" key="1">
    <citation type="submission" date="2017-01" db="EMBL/GenBank/DDBJ databases">
        <authorList>
            <person name="Varghese N."/>
            <person name="Submissions S."/>
        </authorList>
    </citation>
    <scope>NUCLEOTIDE SEQUENCE [LARGE SCALE GENOMIC DNA]</scope>
    <source>
        <strain evidence="4">DSM 21054</strain>
    </source>
</reference>
<protein>
    <submittedName>
        <fullName evidence="3">Catechol 2,3-dioxygenase</fullName>
    </submittedName>
</protein>
<sequence length="333" mass="36758">MKMINNISRNIVSGIVAPLALTVGGFNTSAKAQAPGIVGIDHVGINVPNLEQGVQFFHDLFGFEQVTKLGPFAMDANWKKNFHIHDNAGAVTVVMMRAGDGSNIELFGYTPPVGSTVQPYRDDISATHISLYTTDIKATKAFLESKGIQFLTDINAGMFDTEGESWVYFETPWGASIELNSYPNGKGYEKQKPAVKLWNPATAAQLTTETYNKAFLQSFAVKQVAVWNETDSVARLPKLKEIYQNDIAFFDEEGSTNGIASLNARISKLQQQNARFKFSLIKIDNSNNMVRYYWNYGPASKPNLISGMDLIILEGGKIRTLNVFLDKLPPAAK</sequence>
<dbReference type="KEGG" id="fln:FLA_2939"/>
<dbReference type="InterPro" id="IPR032710">
    <property type="entry name" value="NTF2-like_dom_sf"/>
</dbReference>
<gene>
    <name evidence="3" type="ORF">SAMN05421788_102448</name>
</gene>
<dbReference type="GO" id="GO:0051213">
    <property type="term" value="F:dioxygenase activity"/>
    <property type="evidence" value="ECO:0007669"/>
    <property type="project" value="UniProtKB-KW"/>
</dbReference>
<dbReference type="Gene3D" id="3.10.450.50">
    <property type="match status" value="1"/>
</dbReference>
<dbReference type="GO" id="GO:0046491">
    <property type="term" value="P:L-methylmalonyl-CoA metabolic process"/>
    <property type="evidence" value="ECO:0007669"/>
    <property type="project" value="TreeGrafter"/>
</dbReference>
<dbReference type="OrthoDB" id="2613830at2"/>
<dbReference type="EMBL" id="FTOR01000002">
    <property type="protein sequence ID" value="SIS97829.1"/>
    <property type="molecule type" value="Genomic_DNA"/>
</dbReference>
<proteinExistence type="predicted"/>
<evidence type="ECO:0000313" key="4">
    <source>
        <dbReference type="Proteomes" id="UP000186917"/>
    </source>
</evidence>
<dbReference type="PANTHER" id="PTHR43048:SF6">
    <property type="entry name" value="BLR8189 PROTEIN"/>
    <property type="match status" value="1"/>
</dbReference>
<dbReference type="Pfam" id="PF13669">
    <property type="entry name" value="Glyoxalase_4"/>
    <property type="match status" value="1"/>
</dbReference>
<dbReference type="InterPro" id="IPR029068">
    <property type="entry name" value="Glyas_Bleomycin-R_OHBP_Dase"/>
</dbReference>
<feature type="domain" description="VOC" evidence="2">
    <location>
        <begin position="39"/>
        <end position="182"/>
    </location>
</feature>
<dbReference type="SUPFAM" id="SSF54593">
    <property type="entry name" value="Glyoxalase/Bleomycin resistance protein/Dihydroxybiphenyl dioxygenase"/>
    <property type="match status" value="1"/>
</dbReference>
<dbReference type="AlphaFoldDB" id="A0A173MHF2"/>
<dbReference type="Gene3D" id="3.10.180.10">
    <property type="entry name" value="2,3-Dihydroxybiphenyl 1,2-Dioxygenase, domain 1"/>
    <property type="match status" value="1"/>
</dbReference>
<dbReference type="InterPro" id="IPR037523">
    <property type="entry name" value="VOC_core"/>
</dbReference>
<dbReference type="InterPro" id="IPR051785">
    <property type="entry name" value="MMCE/EMCE_epimerase"/>
</dbReference>
<dbReference type="GO" id="GO:0004493">
    <property type="term" value="F:methylmalonyl-CoA epimerase activity"/>
    <property type="evidence" value="ECO:0007669"/>
    <property type="project" value="TreeGrafter"/>
</dbReference>
<keyword evidence="1" id="KW-0479">Metal-binding</keyword>